<gene>
    <name evidence="9" type="ORF">CWS72_04235</name>
</gene>
<dbReference type="AlphaFoldDB" id="A0A2N3PZJ4"/>
<dbReference type="CDD" id="cd02766">
    <property type="entry name" value="MopB_3"/>
    <property type="match status" value="1"/>
</dbReference>
<dbReference type="Gene3D" id="3.40.228.10">
    <property type="entry name" value="Dimethylsulfoxide Reductase, domain 2"/>
    <property type="match status" value="1"/>
</dbReference>
<evidence type="ECO:0000256" key="3">
    <source>
        <dbReference type="ARBA" id="ARBA00022505"/>
    </source>
</evidence>
<dbReference type="GO" id="GO:0051536">
    <property type="term" value="F:iron-sulfur cluster binding"/>
    <property type="evidence" value="ECO:0007669"/>
    <property type="project" value="UniProtKB-KW"/>
</dbReference>
<dbReference type="Pfam" id="PF00384">
    <property type="entry name" value="Molybdopterin"/>
    <property type="match status" value="1"/>
</dbReference>
<dbReference type="Gene3D" id="2.40.40.20">
    <property type="match status" value="1"/>
</dbReference>
<evidence type="ECO:0000256" key="6">
    <source>
        <dbReference type="ARBA" id="ARBA00023004"/>
    </source>
</evidence>
<dbReference type="Gene3D" id="2.20.25.90">
    <property type="entry name" value="ADC-like domains"/>
    <property type="match status" value="1"/>
</dbReference>
<dbReference type="GO" id="GO:0043546">
    <property type="term" value="F:molybdopterin cofactor binding"/>
    <property type="evidence" value="ECO:0007669"/>
    <property type="project" value="InterPro"/>
</dbReference>
<dbReference type="InterPro" id="IPR006655">
    <property type="entry name" value="Mopterin_OxRdtase_prok_CS"/>
</dbReference>
<organism evidence="9 10">
    <name type="scientific">Telmatospirillum siberiense</name>
    <dbReference type="NCBI Taxonomy" id="382514"/>
    <lineage>
        <taxon>Bacteria</taxon>
        <taxon>Pseudomonadati</taxon>
        <taxon>Pseudomonadota</taxon>
        <taxon>Alphaproteobacteria</taxon>
        <taxon>Rhodospirillales</taxon>
        <taxon>Rhodospirillaceae</taxon>
        <taxon>Telmatospirillum</taxon>
    </lineage>
</organism>
<dbReference type="PROSITE" id="PS00490">
    <property type="entry name" value="MOLYBDOPTERIN_PROK_2"/>
    <property type="match status" value="1"/>
</dbReference>
<dbReference type="Gene3D" id="3.30.2070.10">
    <property type="entry name" value="Formate dehydrogenase/DMSO reductase"/>
    <property type="match status" value="1"/>
</dbReference>
<feature type="domain" description="4Fe-4S Mo/W bis-MGD-type" evidence="8">
    <location>
        <begin position="4"/>
        <end position="62"/>
    </location>
</feature>
<dbReference type="PROSITE" id="PS51669">
    <property type="entry name" value="4FE4S_MOW_BIS_MGD"/>
    <property type="match status" value="1"/>
</dbReference>
<dbReference type="PANTHER" id="PTHR43742:SF6">
    <property type="entry name" value="OXIDOREDUCTASE YYAE-RELATED"/>
    <property type="match status" value="1"/>
</dbReference>
<reference evidence="10" key="1">
    <citation type="submission" date="2017-12" db="EMBL/GenBank/DDBJ databases">
        <title>Draft genome sequence of Telmatospirillum siberiense 26-4b1T, an acidotolerant peatland alphaproteobacterium potentially involved in sulfur cycling.</title>
        <authorList>
            <person name="Hausmann B."/>
            <person name="Pjevac P."/>
            <person name="Schreck K."/>
            <person name="Herbold C.W."/>
            <person name="Daims H."/>
            <person name="Wagner M."/>
            <person name="Pester M."/>
            <person name="Loy A."/>
        </authorList>
    </citation>
    <scope>NUCLEOTIDE SEQUENCE [LARGE SCALE GENOMIC DNA]</scope>
    <source>
        <strain evidence="10">26-4b1</strain>
    </source>
</reference>
<dbReference type="OrthoDB" id="9759518at2"/>
<evidence type="ECO:0000313" key="10">
    <source>
        <dbReference type="Proteomes" id="UP000233293"/>
    </source>
</evidence>
<dbReference type="RefSeq" id="WP_101249325.1">
    <property type="nucleotide sequence ID" value="NZ_PIUM01000003.1"/>
</dbReference>
<sequence length="685" mass="74930">MTNCDIGHSVCAHDCPSTCALDVELLSEGRVGRLHGAEGHPYLEGVICAKVARYAERVHNPDRLKTPLRRSGPKGSGQFVPIGWDEALDLVAEQFREKAERFGPETVWPYQYAGTMGLVQRNGIKRLRHVMGYSDMLETFCVAIANAGWLAGSGVRRGIDAREMAESELVVVWGGNPVHTQVHVMNWIQKARRANGAKLVVIDPYRTPTADKADLHLALRPGTDAALACAVMHVLFAEGLADRGYLARYTDRPDELEAHLAARGPRWASAITGLSEEQIVTFARLYGSTKRSFLRIGYGFTRQRNGAVAMHAVSCLPAVTGAWAHRGGGALFGHGEIYGLDVTLLQGLDARRPDVRVLDMSRIGPVLTNDPKDLAGGSPVTAMLVQNTNPAAVAPDSATVRRGLSREDLFLCVHEQVMTETALMADVVLPATTFLEHDDIYQSSGHSFLQVARAVIPPVGDCRTNHFVICELARRLGARHPGFEMTEWELIEATLKASGKPPAEQILRRRGFDCIQDFETSHFLTGFGHADGRFHFSADWAARGPAHEGMPRFPDQLEVIDRVTDEKPFRLIAAPARHFLNSTFTETETSRRLQKRPTILVHAKICQRLGLTEGTLVQIGNEQGRVFLHIQPVEGLDERTLVVESIWPASAFVGGAGINTLVSAEAAFPAGGAAFHDTAVWLKVA</sequence>
<dbReference type="GO" id="GO:0046872">
    <property type="term" value="F:metal ion binding"/>
    <property type="evidence" value="ECO:0007669"/>
    <property type="project" value="UniProtKB-KW"/>
</dbReference>
<keyword evidence="6" id="KW-0408">Iron</keyword>
<comment type="caution">
    <text evidence="9">The sequence shown here is derived from an EMBL/GenBank/DDBJ whole genome shotgun (WGS) entry which is preliminary data.</text>
</comment>
<dbReference type="Pfam" id="PF01568">
    <property type="entry name" value="Molydop_binding"/>
    <property type="match status" value="1"/>
</dbReference>
<accession>A0A2N3PZJ4</accession>
<dbReference type="Gene3D" id="3.40.50.740">
    <property type="match status" value="1"/>
</dbReference>
<keyword evidence="10" id="KW-1185">Reference proteome</keyword>
<keyword evidence="4" id="KW-0479">Metal-binding</keyword>
<evidence type="ECO:0000256" key="7">
    <source>
        <dbReference type="ARBA" id="ARBA00023014"/>
    </source>
</evidence>
<evidence type="ECO:0000256" key="5">
    <source>
        <dbReference type="ARBA" id="ARBA00023002"/>
    </source>
</evidence>
<dbReference type="SUPFAM" id="SSF50692">
    <property type="entry name" value="ADC-like"/>
    <property type="match status" value="1"/>
</dbReference>
<proteinExistence type="inferred from homology"/>
<evidence type="ECO:0000256" key="4">
    <source>
        <dbReference type="ARBA" id="ARBA00022723"/>
    </source>
</evidence>
<dbReference type="SUPFAM" id="SSF53706">
    <property type="entry name" value="Formate dehydrogenase/DMSO reductase, domains 1-3"/>
    <property type="match status" value="1"/>
</dbReference>
<evidence type="ECO:0000256" key="2">
    <source>
        <dbReference type="ARBA" id="ARBA00010312"/>
    </source>
</evidence>
<dbReference type="Proteomes" id="UP000233293">
    <property type="component" value="Unassembled WGS sequence"/>
</dbReference>
<protein>
    <submittedName>
        <fullName evidence="9">Dehydrogenase</fullName>
    </submittedName>
</protein>
<dbReference type="InterPro" id="IPR006656">
    <property type="entry name" value="Mopterin_OxRdtase"/>
</dbReference>
<dbReference type="InterPro" id="IPR009010">
    <property type="entry name" value="Asp_de-COase-like_dom_sf"/>
</dbReference>
<keyword evidence="5" id="KW-0560">Oxidoreductase</keyword>
<name>A0A2N3PZJ4_9PROT</name>
<dbReference type="Pfam" id="PF04879">
    <property type="entry name" value="Molybdop_Fe4S4"/>
    <property type="match status" value="1"/>
</dbReference>
<keyword evidence="3" id="KW-0500">Molybdenum</keyword>
<keyword evidence="7" id="KW-0411">Iron-sulfur</keyword>
<dbReference type="EMBL" id="PIUM01000003">
    <property type="protein sequence ID" value="PKU25781.1"/>
    <property type="molecule type" value="Genomic_DNA"/>
</dbReference>
<dbReference type="SMART" id="SM00926">
    <property type="entry name" value="Molybdop_Fe4S4"/>
    <property type="match status" value="1"/>
</dbReference>
<evidence type="ECO:0000313" key="9">
    <source>
        <dbReference type="EMBL" id="PKU25781.1"/>
    </source>
</evidence>
<dbReference type="InterPro" id="IPR006963">
    <property type="entry name" value="Mopterin_OxRdtase_4Fe-4S_dom"/>
</dbReference>
<evidence type="ECO:0000259" key="8">
    <source>
        <dbReference type="PROSITE" id="PS51669"/>
    </source>
</evidence>
<dbReference type="PANTHER" id="PTHR43742">
    <property type="entry name" value="TRIMETHYLAMINE-N-OXIDE REDUCTASE"/>
    <property type="match status" value="1"/>
</dbReference>
<dbReference type="InterPro" id="IPR006657">
    <property type="entry name" value="MoPterin_dinucl-bd_dom"/>
</dbReference>
<comment type="similarity">
    <text evidence="2">Belongs to the prokaryotic molybdopterin-containing oxidoreductase family.</text>
</comment>
<comment type="cofactor">
    <cofactor evidence="1">
        <name>Mo-bis(molybdopterin guanine dinucleotide)</name>
        <dbReference type="ChEBI" id="CHEBI:60539"/>
    </cofactor>
</comment>
<dbReference type="InterPro" id="IPR050612">
    <property type="entry name" value="Prok_Mopterin_Oxidored"/>
</dbReference>
<dbReference type="GO" id="GO:0016491">
    <property type="term" value="F:oxidoreductase activity"/>
    <property type="evidence" value="ECO:0007669"/>
    <property type="project" value="UniProtKB-KW"/>
</dbReference>
<evidence type="ECO:0000256" key="1">
    <source>
        <dbReference type="ARBA" id="ARBA00001942"/>
    </source>
</evidence>